<dbReference type="RefSeq" id="WP_130494265.1">
    <property type="nucleotide sequence ID" value="NZ_SGXD01000005.1"/>
</dbReference>
<dbReference type="CDD" id="cd00082">
    <property type="entry name" value="HisKA"/>
    <property type="match status" value="1"/>
</dbReference>
<feature type="transmembrane region" description="Helical" evidence="17">
    <location>
        <begin position="20"/>
        <end position="41"/>
    </location>
</feature>
<dbReference type="FunFam" id="3.30.565.10:FF:000010">
    <property type="entry name" value="Sensor histidine kinase RcsC"/>
    <property type="match status" value="1"/>
</dbReference>
<dbReference type="Gene3D" id="1.20.120.160">
    <property type="entry name" value="HPT domain"/>
    <property type="match status" value="1"/>
</dbReference>
<proteinExistence type="inferred from homology"/>
<dbReference type="InterPro" id="IPR003594">
    <property type="entry name" value="HATPase_dom"/>
</dbReference>
<evidence type="ECO:0000256" key="3">
    <source>
        <dbReference type="ARBA" id="ARBA00006402"/>
    </source>
</evidence>
<feature type="transmembrane region" description="Helical" evidence="17">
    <location>
        <begin position="183"/>
        <end position="204"/>
    </location>
</feature>
<feature type="domain" description="Response regulatory" evidence="19">
    <location>
        <begin position="527"/>
        <end position="645"/>
    </location>
</feature>
<evidence type="ECO:0000256" key="13">
    <source>
        <dbReference type="ARBA" id="ARBA00023136"/>
    </source>
</evidence>
<protein>
    <recommendedName>
        <fullName evidence="14">Circadian input-output histidine kinase CikA</fullName>
        <ecNumber evidence="4">2.7.13.3</ecNumber>
    </recommendedName>
</protein>
<dbReference type="GO" id="GO:0005886">
    <property type="term" value="C:plasma membrane"/>
    <property type="evidence" value="ECO:0007669"/>
    <property type="project" value="UniProtKB-SubCell"/>
</dbReference>
<evidence type="ECO:0000256" key="2">
    <source>
        <dbReference type="ARBA" id="ARBA00004236"/>
    </source>
</evidence>
<keyword evidence="10" id="KW-0067">ATP-binding</keyword>
<dbReference type="EC" id="2.7.13.3" evidence="4"/>
<evidence type="ECO:0000256" key="16">
    <source>
        <dbReference type="PROSITE-ProRule" id="PRU00169"/>
    </source>
</evidence>
<dbReference type="CDD" id="cd06225">
    <property type="entry name" value="HAMP"/>
    <property type="match status" value="1"/>
</dbReference>
<dbReference type="GO" id="GO:0000155">
    <property type="term" value="F:phosphorelay sensor kinase activity"/>
    <property type="evidence" value="ECO:0007669"/>
    <property type="project" value="InterPro"/>
</dbReference>
<feature type="domain" description="HAMP" evidence="20">
    <location>
        <begin position="212"/>
        <end position="264"/>
    </location>
</feature>
<reference evidence="22 23" key="1">
    <citation type="submission" date="2019-02" db="EMBL/GenBank/DDBJ databases">
        <title>Genomic Encyclopedia of Type Strains, Phase IV (KMG-IV): sequencing the most valuable type-strain genomes for metagenomic binning, comparative biology and taxonomic classification.</title>
        <authorList>
            <person name="Goeker M."/>
        </authorList>
    </citation>
    <scope>NUCLEOTIDE SEQUENCE [LARGE SCALE GENOMIC DNA]</scope>
    <source>
        <strain evidence="22 23">DSM 45622</strain>
    </source>
</reference>
<feature type="domain" description="HPt" evidence="21">
    <location>
        <begin position="820"/>
        <end position="916"/>
    </location>
</feature>
<comment type="catalytic activity">
    <reaction evidence="1">
        <text>ATP + protein L-histidine = ADP + protein N-phospho-L-histidine.</text>
        <dbReference type="EC" id="2.7.13.3"/>
    </reaction>
</comment>
<feature type="modified residue" description="4-aspartylphosphate" evidence="16">
    <location>
        <position position="581"/>
    </location>
</feature>
<dbReference type="SMART" id="SM00304">
    <property type="entry name" value="HAMP"/>
    <property type="match status" value="1"/>
</dbReference>
<dbReference type="Pfam" id="PF01627">
    <property type="entry name" value="Hpt"/>
    <property type="match status" value="1"/>
</dbReference>
<dbReference type="SMART" id="SM00387">
    <property type="entry name" value="HATPase_c"/>
    <property type="match status" value="1"/>
</dbReference>
<dbReference type="PROSITE" id="PS50110">
    <property type="entry name" value="RESPONSE_REGULATORY"/>
    <property type="match status" value="2"/>
</dbReference>
<name>A0A4V2F2T9_9ACTN</name>
<evidence type="ECO:0000256" key="15">
    <source>
        <dbReference type="PROSITE-ProRule" id="PRU00110"/>
    </source>
</evidence>
<keyword evidence="12" id="KW-0902">Two-component regulatory system</keyword>
<keyword evidence="7 17" id="KW-0812">Transmembrane</keyword>
<feature type="domain" description="Histidine kinase" evidence="18">
    <location>
        <begin position="293"/>
        <end position="510"/>
    </location>
</feature>
<dbReference type="Pfam" id="PF02518">
    <property type="entry name" value="HATPase_c"/>
    <property type="match status" value="1"/>
</dbReference>
<dbReference type="InterPro" id="IPR004358">
    <property type="entry name" value="Sig_transdc_His_kin-like_C"/>
</dbReference>
<evidence type="ECO:0000259" key="18">
    <source>
        <dbReference type="PROSITE" id="PS50109"/>
    </source>
</evidence>
<dbReference type="PROSITE" id="PS50109">
    <property type="entry name" value="HIS_KIN"/>
    <property type="match status" value="1"/>
</dbReference>
<keyword evidence="11 17" id="KW-1133">Transmembrane helix</keyword>
<dbReference type="AlphaFoldDB" id="A0A4V2F2T9"/>
<evidence type="ECO:0000256" key="10">
    <source>
        <dbReference type="ARBA" id="ARBA00022840"/>
    </source>
</evidence>
<dbReference type="InterPro" id="IPR003661">
    <property type="entry name" value="HisK_dim/P_dom"/>
</dbReference>
<evidence type="ECO:0000256" key="8">
    <source>
        <dbReference type="ARBA" id="ARBA00022741"/>
    </source>
</evidence>
<keyword evidence="9 22" id="KW-0418">Kinase</keyword>
<feature type="modified residue" description="Phosphohistidine" evidence="15">
    <location>
        <position position="861"/>
    </location>
</feature>
<dbReference type="PROSITE" id="PS50894">
    <property type="entry name" value="HPT"/>
    <property type="match status" value="1"/>
</dbReference>
<dbReference type="Gene3D" id="3.30.565.10">
    <property type="entry name" value="Histidine kinase-like ATPase, C-terminal domain"/>
    <property type="match status" value="1"/>
</dbReference>
<organism evidence="22 23">
    <name type="scientific">Motilibacter rhizosphaerae</name>
    <dbReference type="NCBI Taxonomy" id="598652"/>
    <lineage>
        <taxon>Bacteria</taxon>
        <taxon>Bacillati</taxon>
        <taxon>Actinomycetota</taxon>
        <taxon>Actinomycetes</taxon>
        <taxon>Motilibacterales</taxon>
        <taxon>Motilibacteraceae</taxon>
        <taxon>Motilibacter</taxon>
    </lineage>
</organism>
<evidence type="ECO:0000256" key="9">
    <source>
        <dbReference type="ARBA" id="ARBA00022777"/>
    </source>
</evidence>
<evidence type="ECO:0000256" key="1">
    <source>
        <dbReference type="ARBA" id="ARBA00000085"/>
    </source>
</evidence>
<dbReference type="InterPro" id="IPR001789">
    <property type="entry name" value="Sig_transdc_resp-reg_receiver"/>
</dbReference>
<evidence type="ECO:0000256" key="5">
    <source>
        <dbReference type="ARBA" id="ARBA00022553"/>
    </source>
</evidence>
<dbReference type="InterPro" id="IPR036097">
    <property type="entry name" value="HisK_dim/P_sf"/>
</dbReference>
<dbReference type="Gene3D" id="3.40.50.2300">
    <property type="match status" value="2"/>
</dbReference>
<evidence type="ECO:0000256" key="14">
    <source>
        <dbReference type="ARBA" id="ARBA00074306"/>
    </source>
</evidence>
<evidence type="ECO:0000256" key="7">
    <source>
        <dbReference type="ARBA" id="ARBA00022692"/>
    </source>
</evidence>
<dbReference type="InterPro" id="IPR007891">
    <property type="entry name" value="CHASE3"/>
</dbReference>
<evidence type="ECO:0000256" key="12">
    <source>
        <dbReference type="ARBA" id="ARBA00023012"/>
    </source>
</evidence>
<dbReference type="EMBL" id="SGXD01000005">
    <property type="protein sequence ID" value="RZS80054.1"/>
    <property type="molecule type" value="Genomic_DNA"/>
</dbReference>
<dbReference type="SUPFAM" id="SSF47226">
    <property type="entry name" value="Histidine-containing phosphotransfer domain, HPT domain"/>
    <property type="match status" value="1"/>
</dbReference>
<evidence type="ECO:0000256" key="6">
    <source>
        <dbReference type="ARBA" id="ARBA00022679"/>
    </source>
</evidence>
<dbReference type="Pfam" id="PF00512">
    <property type="entry name" value="HisKA"/>
    <property type="match status" value="1"/>
</dbReference>
<comment type="subcellular location">
    <subcellularLocation>
        <location evidence="2">Cell membrane</location>
    </subcellularLocation>
</comment>
<keyword evidence="8" id="KW-0547">Nucleotide-binding</keyword>
<comment type="similarity">
    <text evidence="3">In the N-terminal section; belongs to the phytochrome family.</text>
</comment>
<dbReference type="InterPro" id="IPR036890">
    <property type="entry name" value="HATPase_C_sf"/>
</dbReference>
<dbReference type="Gene3D" id="1.10.287.130">
    <property type="match status" value="1"/>
</dbReference>
<dbReference type="SUPFAM" id="SSF47384">
    <property type="entry name" value="Homodimeric domain of signal transducing histidine kinase"/>
    <property type="match status" value="1"/>
</dbReference>
<comment type="caution">
    <text evidence="22">The sequence shown here is derived from an EMBL/GenBank/DDBJ whole genome shotgun (WGS) entry which is preliminary data.</text>
</comment>
<dbReference type="InterPro" id="IPR011006">
    <property type="entry name" value="CheY-like_superfamily"/>
</dbReference>
<evidence type="ECO:0000256" key="17">
    <source>
        <dbReference type="SAM" id="Phobius"/>
    </source>
</evidence>
<dbReference type="FunFam" id="1.10.287.130:FF:000004">
    <property type="entry name" value="Ethylene receptor 1"/>
    <property type="match status" value="1"/>
</dbReference>
<dbReference type="PROSITE" id="PS50885">
    <property type="entry name" value="HAMP"/>
    <property type="match status" value="1"/>
</dbReference>
<evidence type="ECO:0000313" key="22">
    <source>
        <dbReference type="EMBL" id="RZS80054.1"/>
    </source>
</evidence>
<dbReference type="SUPFAM" id="SSF55874">
    <property type="entry name" value="ATPase domain of HSP90 chaperone/DNA topoisomerase II/histidine kinase"/>
    <property type="match status" value="1"/>
</dbReference>
<sequence>MTDRRPARPLRDLLARPLHVGVAALVAAVLIGTSAAAVVLLRIAPAVDRQDEVVQVLQDGHTAMVDQETGLRAYLLTRDPQFLEPYASGRAREAALDAQLGRLVAGQRRTSGEVQAMRTARAAWHAGWSDPVLRAQPDLTDRTALTSLLLQGKHLFDGYRTTETAVRTTALQRREGALRDERTAVAVAAAAELVVALLAGLFVVRSGRRLRREVLPPVQDLRHGLAALTEGDLAARVPLAGPLEVQDIGRDVNALAVALQVERGLVHARENALISAREDAERAGQAKAAFLATMSHEIRTPLNAVLGLTDLLLAGEASEEQRRHLRTIATSGDSLLTLINDILDFSKIESGELELESVPFDVAGTLLTVAELFAVQAAERGLDLLVDLGAYDEVWVVGDEGRLRQVLVNLVGNALKFTSCGQVVVALVEARDGTVEVAVRDTGIGIPADRIDVLFEPFRQADASTTRLFGGTGLGLAITSRIVTAMGGAIRVASEPGAGSCFMVRLPIPAAPSRWRSADGTSVAGLRLLVVDDNETNLQILRTQLEAADAVVLTAEDGPGGLAAYAAETAAGRRIDAVLLDSDMPGMDGIEVARELARRPEGTRPVCLLLSSPAAVRPLDRPLFAARLQKPVRPLKLRRTIANTVDAGTGSGAGAGLGRADEPLRVLVAEDNPVNQELMRAYLARLGHDADLVDDGAAAVEAVRTRDYDVVLMDGQMPVLDGLEATAEIRRLGGRQPHVVAVTASAFATDREAFLRAGADSFLAKPLRLEVLAAALSRIADTRGAAQQGAEPDGTTAEWRWEPEAAYAGVLDPRTVGEMTALGTGEMRQLYEGFGRNLATAAERLRGLADGDPEGLAPALHKLRGSSGSFGAARLAVACAAAEALVGTAEPAVVVGEVLALAAEAVGAVEALVASLPEDAAAEEQGASAGW</sequence>
<dbReference type="SUPFAM" id="SSF52172">
    <property type="entry name" value="CheY-like"/>
    <property type="match status" value="2"/>
</dbReference>
<evidence type="ECO:0000259" key="19">
    <source>
        <dbReference type="PROSITE" id="PS50110"/>
    </source>
</evidence>
<dbReference type="Pfam" id="PF05227">
    <property type="entry name" value="CHASE3"/>
    <property type="match status" value="1"/>
</dbReference>
<dbReference type="CDD" id="cd17546">
    <property type="entry name" value="REC_hyHK_CKI1_RcsC-like"/>
    <property type="match status" value="1"/>
</dbReference>
<evidence type="ECO:0000256" key="11">
    <source>
        <dbReference type="ARBA" id="ARBA00022989"/>
    </source>
</evidence>
<dbReference type="PRINTS" id="PR00344">
    <property type="entry name" value="BCTRLSENSOR"/>
</dbReference>
<dbReference type="InterPro" id="IPR036641">
    <property type="entry name" value="HPT_dom_sf"/>
</dbReference>
<dbReference type="InterPro" id="IPR003660">
    <property type="entry name" value="HAMP_dom"/>
</dbReference>
<dbReference type="PANTHER" id="PTHR45339:SF5">
    <property type="entry name" value="HISTIDINE KINASE"/>
    <property type="match status" value="1"/>
</dbReference>
<evidence type="ECO:0000256" key="4">
    <source>
        <dbReference type="ARBA" id="ARBA00012438"/>
    </source>
</evidence>
<dbReference type="InterPro" id="IPR005467">
    <property type="entry name" value="His_kinase_dom"/>
</dbReference>
<keyword evidence="6" id="KW-0808">Transferase</keyword>
<dbReference type="Pfam" id="PF00072">
    <property type="entry name" value="Response_reg"/>
    <property type="match status" value="2"/>
</dbReference>
<feature type="modified residue" description="4-aspartylphosphate" evidence="16">
    <location>
        <position position="714"/>
    </location>
</feature>
<evidence type="ECO:0000259" key="20">
    <source>
        <dbReference type="PROSITE" id="PS50885"/>
    </source>
</evidence>
<gene>
    <name evidence="22" type="ORF">EV189_3534</name>
</gene>
<dbReference type="SMART" id="SM00388">
    <property type="entry name" value="HisKA"/>
    <property type="match status" value="1"/>
</dbReference>
<dbReference type="PANTHER" id="PTHR45339">
    <property type="entry name" value="HYBRID SIGNAL TRANSDUCTION HISTIDINE KINASE J"/>
    <property type="match status" value="1"/>
</dbReference>
<feature type="domain" description="Response regulatory" evidence="19">
    <location>
        <begin position="665"/>
        <end position="780"/>
    </location>
</feature>
<keyword evidence="13 17" id="KW-0472">Membrane</keyword>
<dbReference type="CDD" id="cd16922">
    <property type="entry name" value="HATPase_EvgS-ArcB-TorS-like"/>
    <property type="match status" value="1"/>
</dbReference>
<dbReference type="Proteomes" id="UP000293638">
    <property type="component" value="Unassembled WGS sequence"/>
</dbReference>
<keyword evidence="23" id="KW-1185">Reference proteome</keyword>
<dbReference type="GO" id="GO:0005524">
    <property type="term" value="F:ATP binding"/>
    <property type="evidence" value="ECO:0007669"/>
    <property type="project" value="UniProtKB-KW"/>
</dbReference>
<keyword evidence="5 16" id="KW-0597">Phosphoprotein</keyword>
<dbReference type="OrthoDB" id="340764at2"/>
<accession>A0A4V2F2T9</accession>
<dbReference type="SMART" id="SM00448">
    <property type="entry name" value="REC"/>
    <property type="match status" value="2"/>
</dbReference>
<evidence type="ECO:0000259" key="21">
    <source>
        <dbReference type="PROSITE" id="PS50894"/>
    </source>
</evidence>
<dbReference type="InterPro" id="IPR008207">
    <property type="entry name" value="Sig_transdc_His_kin_Hpt_dom"/>
</dbReference>
<evidence type="ECO:0000313" key="23">
    <source>
        <dbReference type="Proteomes" id="UP000293638"/>
    </source>
</evidence>